<gene>
    <name evidence="1" type="ORF">METZ01_LOCUS300651</name>
</gene>
<sequence length="56" mass="6369">QADPEAMANKAHDLLSRPDQLARFSDNAAREAQGTYSLKRMGQEYLDWFEELLQAA</sequence>
<dbReference type="Gene3D" id="3.40.50.2000">
    <property type="entry name" value="Glycogen Phosphorylase B"/>
    <property type="match status" value="1"/>
</dbReference>
<dbReference type="AlphaFoldDB" id="A0A382MJ75"/>
<proteinExistence type="predicted"/>
<protein>
    <recommendedName>
        <fullName evidence="2">Glycosyl transferase family 1 domain-containing protein</fullName>
    </recommendedName>
</protein>
<organism evidence="1">
    <name type="scientific">marine metagenome</name>
    <dbReference type="NCBI Taxonomy" id="408172"/>
    <lineage>
        <taxon>unclassified sequences</taxon>
        <taxon>metagenomes</taxon>
        <taxon>ecological metagenomes</taxon>
    </lineage>
</organism>
<dbReference type="EMBL" id="UINC01093400">
    <property type="protein sequence ID" value="SVC47797.1"/>
    <property type="molecule type" value="Genomic_DNA"/>
</dbReference>
<name>A0A382MJ75_9ZZZZ</name>
<feature type="non-terminal residue" evidence="1">
    <location>
        <position position="1"/>
    </location>
</feature>
<evidence type="ECO:0000313" key="1">
    <source>
        <dbReference type="EMBL" id="SVC47797.1"/>
    </source>
</evidence>
<reference evidence="1" key="1">
    <citation type="submission" date="2018-05" db="EMBL/GenBank/DDBJ databases">
        <authorList>
            <person name="Lanie J.A."/>
            <person name="Ng W.-L."/>
            <person name="Kazmierczak K.M."/>
            <person name="Andrzejewski T.M."/>
            <person name="Davidsen T.M."/>
            <person name="Wayne K.J."/>
            <person name="Tettelin H."/>
            <person name="Glass J.I."/>
            <person name="Rusch D."/>
            <person name="Podicherti R."/>
            <person name="Tsui H.-C.T."/>
            <person name="Winkler M.E."/>
        </authorList>
    </citation>
    <scope>NUCLEOTIDE SEQUENCE</scope>
</reference>
<dbReference type="SUPFAM" id="SSF53756">
    <property type="entry name" value="UDP-Glycosyltransferase/glycogen phosphorylase"/>
    <property type="match status" value="1"/>
</dbReference>
<evidence type="ECO:0008006" key="2">
    <source>
        <dbReference type="Google" id="ProtNLM"/>
    </source>
</evidence>
<accession>A0A382MJ75</accession>